<dbReference type="InterPro" id="IPR009875">
    <property type="entry name" value="PilZ_domain"/>
</dbReference>
<dbReference type="Pfam" id="PF07238">
    <property type="entry name" value="PilZ"/>
    <property type="match status" value="1"/>
</dbReference>
<dbReference type="AlphaFoldDB" id="A0A4Q8LDM9"/>
<dbReference type="Proteomes" id="UP000292627">
    <property type="component" value="Unassembled WGS sequence"/>
</dbReference>
<evidence type="ECO:0000313" key="3">
    <source>
        <dbReference type="Proteomes" id="UP000292627"/>
    </source>
</evidence>
<sequence length="112" mass="12011">MSITEARHAQRRNPDGAIAVTDTMTGELVGRVGNLSEAGMLLVADAPVREDALYQFQFSLPVGSTGRETDIDVGAHVLWTGAAHTPGQSLAGLRFLTVSAEHLAALRDWIER</sequence>
<feature type="domain" description="PilZ" evidence="1">
    <location>
        <begin position="23"/>
        <end position="111"/>
    </location>
</feature>
<evidence type="ECO:0000313" key="2">
    <source>
        <dbReference type="EMBL" id="TAA27029.1"/>
    </source>
</evidence>
<protein>
    <submittedName>
        <fullName evidence="2">PilZ domain-containing protein</fullName>
    </submittedName>
</protein>
<dbReference type="RefSeq" id="WP_130550880.1">
    <property type="nucleotide sequence ID" value="NZ_SHMC01000002.1"/>
</dbReference>
<dbReference type="SUPFAM" id="SSF141371">
    <property type="entry name" value="PilZ domain-like"/>
    <property type="match status" value="1"/>
</dbReference>
<comment type="caution">
    <text evidence="2">The sequence shown here is derived from an EMBL/GenBank/DDBJ whole genome shotgun (WGS) entry which is preliminary data.</text>
</comment>
<accession>A0A4Q8LDM9</accession>
<dbReference type="GO" id="GO:0035438">
    <property type="term" value="F:cyclic-di-GMP binding"/>
    <property type="evidence" value="ECO:0007669"/>
    <property type="project" value="InterPro"/>
</dbReference>
<dbReference type="OrthoDB" id="5625505at2"/>
<dbReference type="Gene3D" id="2.40.10.220">
    <property type="entry name" value="predicted glycosyltransferase like domains"/>
    <property type="match status" value="1"/>
</dbReference>
<name>A0A4Q8LDM9_9GAMM</name>
<reference evidence="2 3" key="1">
    <citation type="submission" date="2019-02" db="EMBL/GenBank/DDBJ databases">
        <title>WGS of Pseudoxanthomonas species novum from clinical isolates.</title>
        <authorList>
            <person name="Bernier A.-M."/>
            <person name="Bernard K."/>
            <person name="Vachon A."/>
        </authorList>
    </citation>
    <scope>NUCLEOTIDE SEQUENCE [LARGE SCALE GENOMIC DNA]</scope>
    <source>
        <strain evidence="2 3">NML171200</strain>
    </source>
</reference>
<gene>
    <name evidence="2" type="ORF">EA660_07440</name>
</gene>
<evidence type="ECO:0000259" key="1">
    <source>
        <dbReference type="Pfam" id="PF07238"/>
    </source>
</evidence>
<proteinExistence type="predicted"/>
<organism evidence="2 3">
    <name type="scientific">Pseudoxanthomonas winnipegensis</name>
    <dbReference type="NCBI Taxonomy" id="2480810"/>
    <lineage>
        <taxon>Bacteria</taxon>
        <taxon>Pseudomonadati</taxon>
        <taxon>Pseudomonadota</taxon>
        <taxon>Gammaproteobacteria</taxon>
        <taxon>Lysobacterales</taxon>
        <taxon>Lysobacteraceae</taxon>
        <taxon>Pseudoxanthomonas</taxon>
    </lineage>
</organism>
<dbReference type="EMBL" id="SHMC01000002">
    <property type="protein sequence ID" value="TAA27029.1"/>
    <property type="molecule type" value="Genomic_DNA"/>
</dbReference>